<evidence type="ECO:0000256" key="4">
    <source>
        <dbReference type="ARBA" id="ARBA00023315"/>
    </source>
</evidence>
<proteinExistence type="predicted"/>
<dbReference type="PANTHER" id="PTHR36837">
    <property type="entry name" value="POLY(3-HYDROXYALKANOATE) POLYMERASE SUBUNIT PHAC"/>
    <property type="match status" value="1"/>
</dbReference>
<keyword evidence="3" id="KW-0808">Transferase</keyword>
<comment type="subcellular location">
    <subcellularLocation>
        <location evidence="1">Cytoplasm</location>
    </subcellularLocation>
</comment>
<reference evidence="7" key="1">
    <citation type="journal article" date="2019" name="Int. J. Syst. Evol. Microbiol.">
        <title>The Global Catalogue of Microorganisms (GCM) 10K type strain sequencing project: providing services to taxonomists for standard genome sequencing and annotation.</title>
        <authorList>
            <consortium name="The Broad Institute Genomics Platform"/>
            <consortium name="The Broad Institute Genome Sequencing Center for Infectious Disease"/>
            <person name="Wu L."/>
            <person name="Ma J."/>
        </authorList>
    </citation>
    <scope>NUCLEOTIDE SEQUENCE [LARGE SCALE GENOMIC DNA]</scope>
    <source>
        <strain evidence="7">LMG 29894</strain>
    </source>
</reference>
<dbReference type="SUPFAM" id="SSF53474">
    <property type="entry name" value="alpha/beta-Hydrolases"/>
    <property type="match status" value="1"/>
</dbReference>
<dbReference type="EMBL" id="JBHSBU010000001">
    <property type="protein sequence ID" value="MFC4158055.1"/>
    <property type="molecule type" value="Genomic_DNA"/>
</dbReference>
<evidence type="ECO:0000256" key="3">
    <source>
        <dbReference type="ARBA" id="ARBA00022679"/>
    </source>
</evidence>
<dbReference type="InterPro" id="IPR029058">
    <property type="entry name" value="AB_hydrolase_fold"/>
</dbReference>
<evidence type="ECO:0000256" key="2">
    <source>
        <dbReference type="ARBA" id="ARBA00022490"/>
    </source>
</evidence>
<keyword evidence="4" id="KW-0012">Acyltransferase</keyword>
<dbReference type="InterPro" id="IPR010963">
    <property type="entry name" value="PHA_synth_I"/>
</dbReference>
<evidence type="ECO:0000256" key="1">
    <source>
        <dbReference type="ARBA" id="ARBA00004496"/>
    </source>
</evidence>
<name>A0ABV8ML79_9NEIS</name>
<sequence length="588" mass="67117">MNPSHTERGNSANALLDTERLQEFFASMTTANRKLVETFVNGVQPSHPDTPPLQHLMNNMMGGANQLFELQNHYYQRQMDLWMGLLGVAERPKIEPERGDRRFNAPEWEQYPFFDYIKQYYLLTSKWLLQLVDGAPVDDERRERIAFFTRQYLDAISPANFALTNPEVIKLALDTKGESLIQGMKKLAEDIEKGHISMTDETLFEIGRNLAVTPGTVVFENALIQLIQYTPTTDKVYERPLLIVPPAVNKYYLMDLQPENSMVRWLVERGYTVFLISWRNIPPELGRLGWDDYVETGVIEAARVVREISKQDKINTLGFCIGGVILTTTLLVLKARGLDWIESATIMTALIDHSDPGDLKMFVDWDMIRQREAKFKDGGLVNGKELARVFSMLRANDLIWNYVVNNYLKGKTPPPFDLLYWNNDSANLPLPMHTFFLRNMYLENNLAKRNGMTVCGVPIDVRQIELPVYIFAAREDHIVPWKSAYRGSQLLGGPVRFTLGASGHIAGSINPVTLNKRNYWANDQLPPDADAWFDSAESKPGSWWQDWDQWLAPRSGKQVAAPKSAGNRQYKPIEAAPGRYVREKVSPV</sequence>
<keyword evidence="2" id="KW-0963">Cytoplasm</keyword>
<dbReference type="Gene3D" id="3.40.50.1820">
    <property type="entry name" value="alpha/beta hydrolase"/>
    <property type="match status" value="1"/>
</dbReference>
<organism evidence="6 7">
    <name type="scientific">Chitinimonas lacunae</name>
    <dbReference type="NCBI Taxonomy" id="1963018"/>
    <lineage>
        <taxon>Bacteria</taxon>
        <taxon>Pseudomonadati</taxon>
        <taxon>Pseudomonadota</taxon>
        <taxon>Betaproteobacteria</taxon>
        <taxon>Neisseriales</taxon>
        <taxon>Chitinibacteraceae</taxon>
        <taxon>Chitinimonas</taxon>
    </lineage>
</organism>
<accession>A0ABV8ML79</accession>
<evidence type="ECO:0000259" key="5">
    <source>
        <dbReference type="Pfam" id="PF07167"/>
    </source>
</evidence>
<evidence type="ECO:0000313" key="6">
    <source>
        <dbReference type="EMBL" id="MFC4158055.1"/>
    </source>
</evidence>
<dbReference type="InterPro" id="IPR051321">
    <property type="entry name" value="PHA/PHB_synthase"/>
</dbReference>
<feature type="domain" description="Poly-beta-hydroxybutyrate polymerase N-terminal" evidence="5">
    <location>
        <begin position="100"/>
        <end position="266"/>
    </location>
</feature>
<evidence type="ECO:0000313" key="7">
    <source>
        <dbReference type="Proteomes" id="UP001595791"/>
    </source>
</evidence>
<dbReference type="RefSeq" id="WP_378160330.1">
    <property type="nucleotide sequence ID" value="NZ_JBHSBU010000001.1"/>
</dbReference>
<dbReference type="PANTHER" id="PTHR36837:SF5">
    <property type="entry name" value="POLY-3-HYDROXYBUTYRATE SYNTHASE"/>
    <property type="match status" value="1"/>
</dbReference>
<comment type="caution">
    <text evidence="6">The sequence shown here is derived from an EMBL/GenBank/DDBJ whole genome shotgun (WGS) entry which is preliminary data.</text>
</comment>
<dbReference type="Proteomes" id="UP001595791">
    <property type="component" value="Unassembled WGS sequence"/>
</dbReference>
<dbReference type="InterPro" id="IPR010941">
    <property type="entry name" value="PhaC_N"/>
</dbReference>
<gene>
    <name evidence="6" type="ORF">ACFOW7_01665</name>
</gene>
<keyword evidence="7" id="KW-1185">Reference proteome</keyword>
<dbReference type="NCBIfam" id="TIGR01838">
    <property type="entry name" value="PHA_synth_I"/>
    <property type="match status" value="1"/>
</dbReference>
<protein>
    <submittedName>
        <fullName evidence="6">PHA/PHB synthase family protein</fullName>
    </submittedName>
</protein>
<dbReference type="Pfam" id="PF07167">
    <property type="entry name" value="PhaC_N"/>
    <property type="match status" value="1"/>
</dbReference>